<dbReference type="OrthoDB" id="3701787at2"/>
<dbReference type="SMART" id="SM00470">
    <property type="entry name" value="ParB"/>
    <property type="match status" value="1"/>
</dbReference>
<evidence type="ECO:0000256" key="1">
    <source>
        <dbReference type="SAM" id="MobiDB-lite"/>
    </source>
</evidence>
<feature type="domain" description="ParB-like N-terminal" evidence="2">
    <location>
        <begin position="18"/>
        <end position="102"/>
    </location>
</feature>
<dbReference type="EMBL" id="MSIF01000008">
    <property type="protein sequence ID" value="OLF09842.1"/>
    <property type="molecule type" value="Genomic_DNA"/>
</dbReference>
<sequence length="309" mass="33465">MESLELDQEAGSSPDDVIEVPIETVQAADSPRLTGEDLAHVRVLAEGAGVLPPIIVHRSTMRVIDGMHRLRAAKLKGRRSIAVRFFDGDEHAAFILGVKANIAHGLPLTLADRKAAAARILVLYPHWSDRAIAAIAGLAHKTVGAVRRRSSGEVPQLTGRVGRDGRVRPLNSADGRRRAIELLMDDPDASVHDIARAAGVSRTTAKDVRRRLHDGADESADTARVVESVPVVDGSSVLRALRSDPSLRFTETGKMLLRALSHSPGTAAECDELADGVPSHYVTSVAELARMYADYWHRLATRLEERSCE</sequence>
<dbReference type="InterPro" id="IPR036086">
    <property type="entry name" value="ParB/Sulfiredoxin_sf"/>
</dbReference>
<accession>A0A7Z0WL18</accession>
<evidence type="ECO:0000313" key="4">
    <source>
        <dbReference type="Proteomes" id="UP000185696"/>
    </source>
</evidence>
<dbReference type="AlphaFoldDB" id="A0A7Z0WL18"/>
<dbReference type="Gene3D" id="3.90.1530.10">
    <property type="entry name" value="Conserved hypothetical protein from pyrococcus furiosus pfu- 392566-001, ParB domain"/>
    <property type="match status" value="1"/>
</dbReference>
<feature type="region of interest" description="Disordered" evidence="1">
    <location>
        <begin position="150"/>
        <end position="170"/>
    </location>
</feature>
<reference evidence="3 4" key="1">
    <citation type="submission" date="2016-12" db="EMBL/GenBank/DDBJ databases">
        <title>The draft genome sequence of Actinophytocola xinjiangensis.</title>
        <authorList>
            <person name="Wang W."/>
            <person name="Yuan L."/>
        </authorList>
    </citation>
    <scope>NUCLEOTIDE SEQUENCE [LARGE SCALE GENOMIC DNA]</scope>
    <source>
        <strain evidence="3 4">CGMCC 4.4663</strain>
    </source>
</reference>
<keyword evidence="4" id="KW-1185">Reference proteome</keyword>
<gene>
    <name evidence="3" type="ORF">BLA60_17920</name>
</gene>
<organism evidence="3 4">
    <name type="scientific">Actinophytocola xinjiangensis</name>
    <dbReference type="NCBI Taxonomy" id="485602"/>
    <lineage>
        <taxon>Bacteria</taxon>
        <taxon>Bacillati</taxon>
        <taxon>Actinomycetota</taxon>
        <taxon>Actinomycetes</taxon>
        <taxon>Pseudonocardiales</taxon>
        <taxon>Pseudonocardiaceae</taxon>
    </lineage>
</organism>
<proteinExistence type="predicted"/>
<evidence type="ECO:0000259" key="2">
    <source>
        <dbReference type="SMART" id="SM00470"/>
    </source>
</evidence>
<comment type="caution">
    <text evidence="3">The sequence shown here is derived from an EMBL/GenBank/DDBJ whole genome shotgun (WGS) entry which is preliminary data.</text>
</comment>
<name>A0A7Z0WL18_9PSEU</name>
<protein>
    <recommendedName>
        <fullName evidence="2">ParB-like N-terminal domain-containing protein</fullName>
    </recommendedName>
</protein>
<dbReference type="Gene3D" id="1.10.357.10">
    <property type="entry name" value="Tetracycline Repressor, domain 2"/>
    <property type="match status" value="1"/>
</dbReference>
<evidence type="ECO:0000313" key="3">
    <source>
        <dbReference type="EMBL" id="OLF09842.1"/>
    </source>
</evidence>
<dbReference type="SUPFAM" id="SSF110849">
    <property type="entry name" value="ParB/Sulfiredoxin"/>
    <property type="match status" value="1"/>
</dbReference>
<dbReference type="InterPro" id="IPR003115">
    <property type="entry name" value="ParB_N"/>
</dbReference>
<dbReference type="RefSeq" id="WP_075134233.1">
    <property type="nucleotide sequence ID" value="NZ_MSIF01000008.1"/>
</dbReference>
<dbReference type="Proteomes" id="UP000185696">
    <property type="component" value="Unassembled WGS sequence"/>
</dbReference>
<dbReference type="Pfam" id="PF02195">
    <property type="entry name" value="ParB_N"/>
    <property type="match status" value="1"/>
</dbReference>